<dbReference type="Proteomes" id="UP000641853">
    <property type="component" value="Unassembled WGS sequence"/>
</dbReference>
<dbReference type="InterPro" id="IPR052178">
    <property type="entry name" value="Sec_Metab_Biosynth_SDR"/>
</dbReference>
<dbReference type="EMBL" id="JACBAG010001582">
    <property type="protein sequence ID" value="KAF7184661.1"/>
    <property type="molecule type" value="Genomic_DNA"/>
</dbReference>
<dbReference type="PRINTS" id="PR00081">
    <property type="entry name" value="GDHRDH"/>
</dbReference>
<dbReference type="InterPro" id="IPR002347">
    <property type="entry name" value="SDR_fam"/>
</dbReference>
<evidence type="ECO:0000256" key="2">
    <source>
        <dbReference type="ARBA" id="ARBA00022857"/>
    </source>
</evidence>
<dbReference type="PROSITE" id="PS00061">
    <property type="entry name" value="ADH_SHORT"/>
    <property type="match status" value="1"/>
</dbReference>
<evidence type="ECO:0000313" key="5">
    <source>
        <dbReference type="Proteomes" id="UP000641853"/>
    </source>
</evidence>
<dbReference type="AlphaFoldDB" id="A0A8H6R4V5"/>
<proteinExistence type="inferred from homology"/>
<dbReference type="PANTHER" id="PTHR43618:SF2">
    <property type="entry name" value="CHAIN DEHYDROGENASE, PUTATIVE (AFU_ORTHOLOGUE AFUA_6G06930)-RELATED"/>
    <property type="match status" value="1"/>
</dbReference>
<dbReference type="CDD" id="cd05233">
    <property type="entry name" value="SDR_c"/>
    <property type="match status" value="1"/>
</dbReference>
<dbReference type="GO" id="GO:0044550">
    <property type="term" value="P:secondary metabolite biosynthetic process"/>
    <property type="evidence" value="ECO:0007669"/>
    <property type="project" value="UniProtKB-ARBA"/>
</dbReference>
<comment type="caution">
    <text evidence="4">The sequence shown here is derived from an EMBL/GenBank/DDBJ whole genome shotgun (WGS) entry which is preliminary data.</text>
</comment>
<protein>
    <submittedName>
        <fullName evidence="4">Uncharacterized protein</fullName>
    </submittedName>
</protein>
<organism evidence="4 5">
    <name type="scientific">Aspergillus felis</name>
    <dbReference type="NCBI Taxonomy" id="1287682"/>
    <lineage>
        <taxon>Eukaryota</taxon>
        <taxon>Fungi</taxon>
        <taxon>Dikarya</taxon>
        <taxon>Ascomycota</taxon>
        <taxon>Pezizomycotina</taxon>
        <taxon>Eurotiomycetes</taxon>
        <taxon>Eurotiomycetidae</taxon>
        <taxon>Eurotiales</taxon>
        <taxon>Aspergillaceae</taxon>
        <taxon>Aspergillus</taxon>
        <taxon>Aspergillus subgen. Fumigati</taxon>
    </lineage>
</organism>
<comment type="similarity">
    <text evidence="1">Belongs to the short-chain dehydrogenases/reductases (SDR) family.</text>
</comment>
<keyword evidence="3" id="KW-0560">Oxidoreductase</keyword>
<dbReference type="InterPro" id="IPR020904">
    <property type="entry name" value="Sc_DH/Rdtase_CS"/>
</dbReference>
<dbReference type="InterPro" id="IPR036291">
    <property type="entry name" value="NAD(P)-bd_dom_sf"/>
</dbReference>
<dbReference type="PANTHER" id="PTHR43618">
    <property type="entry name" value="7-ALPHA-HYDROXYSTEROID DEHYDROGENASE"/>
    <property type="match status" value="1"/>
</dbReference>
<keyword evidence="5" id="KW-1185">Reference proteome</keyword>
<reference evidence="4" key="1">
    <citation type="submission" date="2020-06" db="EMBL/GenBank/DDBJ databases">
        <title>Draft genome sequences of strains closely related to Aspergillus parafelis and Aspergillus hiratsukae.</title>
        <authorList>
            <person name="Dos Santos R.A.C."/>
            <person name="Rivero-Menendez O."/>
            <person name="Steenwyk J.L."/>
            <person name="Mead M.E."/>
            <person name="Goldman G.H."/>
            <person name="Alastruey-Izquierdo A."/>
            <person name="Rokas A."/>
        </authorList>
    </citation>
    <scope>NUCLEOTIDE SEQUENCE</scope>
    <source>
        <strain evidence="4">CNM-CM7691</strain>
    </source>
</reference>
<evidence type="ECO:0000313" key="4">
    <source>
        <dbReference type="EMBL" id="KAF7184661.1"/>
    </source>
</evidence>
<dbReference type="Gene3D" id="3.40.50.720">
    <property type="entry name" value="NAD(P)-binding Rossmann-like Domain"/>
    <property type="match status" value="1"/>
</dbReference>
<gene>
    <name evidence="4" type="ORF">CNMCM7691_005973</name>
</gene>
<name>A0A8H6R4V5_9EURO</name>
<dbReference type="Pfam" id="PF13561">
    <property type="entry name" value="adh_short_C2"/>
    <property type="match status" value="1"/>
</dbReference>
<sequence>MPYILKGKNVLVAAGSRGLGAAICQKFAAEGCNVAINYHSNHEVAEELASRLAKEYSIKSIILQGDSELPEDNQRIVQEANEQLSGLDIVIANAGWTRFANRLDIYDLSFEEWDKARYCLAVRTYYANPIFEKNADGGVYLMTSSIAGITPDGSSMGYSVTKAAALHLMKHLALSVGPKIRVNAVLPGLLLTDWGKKYGETVIEWLNQKAILKHETDLDDCADMFVTLAKNTSMTGQQIVVDSGLSMGTPPSK</sequence>
<dbReference type="SUPFAM" id="SSF51735">
    <property type="entry name" value="NAD(P)-binding Rossmann-fold domains"/>
    <property type="match status" value="1"/>
</dbReference>
<dbReference type="GO" id="GO:0016491">
    <property type="term" value="F:oxidoreductase activity"/>
    <property type="evidence" value="ECO:0007669"/>
    <property type="project" value="UniProtKB-KW"/>
</dbReference>
<keyword evidence="2" id="KW-0521">NADP</keyword>
<evidence type="ECO:0000256" key="1">
    <source>
        <dbReference type="ARBA" id="ARBA00006484"/>
    </source>
</evidence>
<accession>A0A8H6R4V5</accession>
<evidence type="ECO:0000256" key="3">
    <source>
        <dbReference type="ARBA" id="ARBA00023002"/>
    </source>
</evidence>